<comment type="subcellular location">
    <subcellularLocation>
        <location evidence="1">Cell membrane</location>
        <topology evidence="1">Multi-pass membrane protein</topology>
    </subcellularLocation>
</comment>
<keyword evidence="4 6" id="KW-1133">Transmembrane helix</keyword>
<dbReference type="Pfam" id="PF00482">
    <property type="entry name" value="T2SSF"/>
    <property type="match status" value="1"/>
</dbReference>
<dbReference type="KEGG" id="step:IC006_0400"/>
<feature type="domain" description="Type II secretion system protein GspF" evidence="7">
    <location>
        <begin position="428"/>
        <end position="551"/>
    </location>
</feature>
<keyword evidence="10" id="KW-1185">Reference proteome</keyword>
<evidence type="ECO:0000313" key="9">
    <source>
        <dbReference type="EMBL" id="BBG25866.1"/>
    </source>
</evidence>
<feature type="transmembrane region" description="Helical" evidence="6">
    <location>
        <begin position="198"/>
        <end position="219"/>
    </location>
</feature>
<dbReference type="STRING" id="1294262.GCA_001316085_02510"/>
<feature type="transmembrane region" description="Helical" evidence="6">
    <location>
        <begin position="589"/>
        <end position="606"/>
    </location>
</feature>
<sequence length="646" mass="73011">MKQRREDPFMEIEFGFYLMSRSPLFVASMALLVASLFMALFPYMRLSLPFFLPYYELFLVAGSVLLAGSALTKPWRKGKRYHGTKGEVLGKVIFGRERFNSLVRSYMSKVERDMTLSSENDNSLSFVSDFVGRSISYTLLCGGIDAVSVLSLLIARLPLFSLLLVQAIWIVPFLMYEYPAIYYRGKSKKESKDVSYELPFFVFLSSVASSSGLNLSYVYKRIYEKSVFRGFGRESKAFIREMRNHGKSLIQFVDYRARVHPLKEYASFLYAYSSVFRAGGGIQDYLNDKAKEFVNVLNFRWSFYADRISSVGETIIISFLVFPTLFLVLSIFGGISLLYLLILMPPFFMVALYAMVREWRPKTFDDLSFNSTVPLALGVMSFLVGVISHAPLFVDVYVSLVIASISMYLQVKNKISEVRNVEDNLPQFLRDLTEYRKIGYNVNKSLVKVSLSESYTGRFKEILGKASSQVKSGIPLNEVSISSSSWMGKFTFFMLGLISESGNVSTMLLEELNDFTRKYVEYKREALSRIRMYQFLGVMTPILLTFVVLITTVLLSSFGGYLTGVSPTISTTGVYTFQGVHISQELKELMYVFIELSSFFVGLILGKASSGTIANTVISIVGLTLALVGILAFTYVEPSIARLFMP</sequence>
<evidence type="ECO:0000313" key="11">
    <source>
        <dbReference type="Proteomes" id="UP000325030"/>
    </source>
</evidence>
<evidence type="ECO:0000256" key="5">
    <source>
        <dbReference type="ARBA" id="ARBA00023136"/>
    </source>
</evidence>
<keyword evidence="2" id="KW-1003">Cell membrane</keyword>
<dbReference type="GO" id="GO:0005886">
    <property type="term" value="C:plasma membrane"/>
    <property type="evidence" value="ECO:0007669"/>
    <property type="project" value="UniProtKB-SubCell"/>
</dbReference>
<accession>A0A510DSE9</accession>
<dbReference type="OrthoDB" id="12374at2157"/>
<dbReference type="EMBL" id="AP018930">
    <property type="protein sequence ID" value="BBG25866.1"/>
    <property type="molecule type" value="Genomic_DNA"/>
</dbReference>
<feature type="transmembrane region" description="Helical" evidence="6">
    <location>
        <begin position="367"/>
        <end position="386"/>
    </location>
</feature>
<dbReference type="InterPro" id="IPR056569">
    <property type="entry name" value="ArlJ-like"/>
</dbReference>
<reference evidence="11" key="1">
    <citation type="submission" date="2018-09" db="EMBL/GenBank/DDBJ databases">
        <title>Complete Genome Sequencing of Sulfolobus sp. JCM 16834.</title>
        <authorList>
            <person name="Kato S."/>
            <person name="Itoh T."/>
            <person name="Ohkuma M."/>
        </authorList>
    </citation>
    <scope>NUCLEOTIDE SEQUENCE [LARGE SCALE GENOMIC DNA]</scope>
    <source>
        <strain evidence="11">IC-007</strain>
    </source>
</reference>
<evidence type="ECO:0000256" key="2">
    <source>
        <dbReference type="ARBA" id="ARBA00022475"/>
    </source>
</evidence>
<keyword evidence="3 6" id="KW-0812">Transmembrane</keyword>
<dbReference type="PANTHER" id="PTHR35402:SF1">
    <property type="entry name" value="TYPE II SECRETION SYSTEM PROTEIN GSPF DOMAIN-CONTAINING PROTEIN"/>
    <property type="match status" value="1"/>
</dbReference>
<feature type="transmembrane region" description="Helical" evidence="6">
    <location>
        <begin position="24"/>
        <end position="44"/>
    </location>
</feature>
<dbReference type="Proteomes" id="UP000325030">
    <property type="component" value="Chromosome"/>
</dbReference>
<evidence type="ECO:0000256" key="6">
    <source>
        <dbReference type="SAM" id="Phobius"/>
    </source>
</evidence>
<evidence type="ECO:0000256" key="4">
    <source>
        <dbReference type="ARBA" id="ARBA00022989"/>
    </source>
</evidence>
<feature type="transmembrane region" description="Helical" evidence="6">
    <location>
        <begin position="50"/>
        <end position="71"/>
    </location>
</feature>
<dbReference type="AlphaFoldDB" id="A0A510E043"/>
<evidence type="ECO:0000256" key="3">
    <source>
        <dbReference type="ARBA" id="ARBA00022692"/>
    </source>
</evidence>
<feature type="transmembrane region" description="Helical" evidence="6">
    <location>
        <begin position="157"/>
        <end position="178"/>
    </location>
</feature>
<dbReference type="PANTHER" id="PTHR35402">
    <property type="entry name" value="INTEGRAL MEMBRANE PROTEIN-RELATED"/>
    <property type="match status" value="1"/>
</dbReference>
<gene>
    <name evidence="8" type="ORF">IC006_0400</name>
    <name evidence="9" type="ORF">IC007_0371</name>
</gene>
<evidence type="ECO:0000259" key="7">
    <source>
        <dbReference type="Pfam" id="PF00482"/>
    </source>
</evidence>
<dbReference type="Proteomes" id="UP000322983">
    <property type="component" value="Chromosome"/>
</dbReference>
<reference evidence="9 10" key="2">
    <citation type="journal article" date="2020" name="Int. J. Syst. Evol. Microbiol.">
        <title>Sulfuracidifex tepidarius gen. nov., sp. nov. and transfer of Sulfolobus metallicus Huber and Stetter 1992 to the genus Sulfuracidifex as Sulfuracidifex metallicus comb. nov.</title>
        <authorList>
            <person name="Itoh T."/>
            <person name="Miura T."/>
            <person name="Sakai H.D."/>
            <person name="Kato S."/>
            <person name="Ohkuma M."/>
            <person name="Takashina T."/>
        </authorList>
    </citation>
    <scope>NUCLEOTIDE SEQUENCE</scope>
    <source>
        <strain evidence="8 10">IC-006</strain>
        <strain evidence="9">IC-007</strain>
    </source>
</reference>
<evidence type="ECO:0000256" key="1">
    <source>
        <dbReference type="ARBA" id="ARBA00004651"/>
    </source>
</evidence>
<dbReference type="EMBL" id="AP018929">
    <property type="protein sequence ID" value="BBG23116.1"/>
    <property type="molecule type" value="Genomic_DNA"/>
</dbReference>
<organism evidence="9 11">
    <name type="scientific">Sulfuracidifex tepidarius</name>
    <dbReference type="NCBI Taxonomy" id="1294262"/>
    <lineage>
        <taxon>Archaea</taxon>
        <taxon>Thermoproteota</taxon>
        <taxon>Thermoprotei</taxon>
        <taxon>Sulfolobales</taxon>
        <taxon>Sulfolobaceae</taxon>
        <taxon>Sulfuracidifex</taxon>
    </lineage>
</organism>
<proteinExistence type="predicted"/>
<accession>A0A510E043</accession>
<dbReference type="GeneID" id="41716859"/>
<protein>
    <recommendedName>
        <fullName evidence="7">Type II secretion system protein GspF domain-containing protein</fullName>
    </recommendedName>
</protein>
<name>A0A510E043_9CREN</name>
<feature type="transmembrane region" description="Helical" evidence="6">
    <location>
        <begin position="337"/>
        <end position="355"/>
    </location>
</feature>
<dbReference type="InterPro" id="IPR018076">
    <property type="entry name" value="T2SS_GspF_dom"/>
</dbReference>
<feature type="transmembrane region" description="Helical" evidence="6">
    <location>
        <begin position="310"/>
        <end position="331"/>
    </location>
</feature>
<feature type="transmembrane region" description="Helical" evidence="6">
    <location>
        <begin position="612"/>
        <end position="636"/>
    </location>
</feature>
<evidence type="ECO:0000313" key="8">
    <source>
        <dbReference type="EMBL" id="BBG23116.1"/>
    </source>
</evidence>
<feature type="transmembrane region" description="Helical" evidence="6">
    <location>
        <begin position="392"/>
        <end position="409"/>
    </location>
</feature>
<evidence type="ECO:0000313" key="10">
    <source>
        <dbReference type="Proteomes" id="UP000322983"/>
    </source>
</evidence>
<feature type="transmembrane region" description="Helical" evidence="6">
    <location>
        <begin position="532"/>
        <end position="552"/>
    </location>
</feature>
<keyword evidence="5 6" id="KW-0472">Membrane</keyword>
<dbReference type="RefSeq" id="WP_054846492.1">
    <property type="nucleotide sequence ID" value="NZ_AP018929.1"/>
</dbReference>